<dbReference type="PANTHER" id="PTHR22916:SF3">
    <property type="entry name" value="UDP-GLCNAC:BETAGAL BETA-1,3-N-ACETYLGLUCOSAMINYLTRANSFERASE-LIKE PROTEIN 1"/>
    <property type="match status" value="1"/>
</dbReference>
<dbReference type="OrthoDB" id="3183633at2"/>
<evidence type="ECO:0000259" key="1">
    <source>
        <dbReference type="Pfam" id="PF00535"/>
    </source>
</evidence>
<dbReference type="Pfam" id="PF00535">
    <property type="entry name" value="Glycos_transf_2"/>
    <property type="match status" value="1"/>
</dbReference>
<dbReference type="SUPFAM" id="SSF53448">
    <property type="entry name" value="Nucleotide-diphospho-sugar transferases"/>
    <property type="match status" value="1"/>
</dbReference>
<keyword evidence="2" id="KW-0808">Transferase</keyword>
<dbReference type="PATRIC" id="fig|261654.4.peg.247"/>
<proteinExistence type="predicted"/>
<dbReference type="GO" id="GO:0016758">
    <property type="term" value="F:hexosyltransferase activity"/>
    <property type="evidence" value="ECO:0007669"/>
    <property type="project" value="UniProtKB-ARBA"/>
</dbReference>
<evidence type="ECO:0000313" key="2">
    <source>
        <dbReference type="EMBL" id="SBT37561.1"/>
    </source>
</evidence>
<dbReference type="CDD" id="cd00761">
    <property type="entry name" value="Glyco_tranf_GTA_type"/>
    <property type="match status" value="1"/>
</dbReference>
<dbReference type="AlphaFoldDB" id="A0A1A8Z177"/>
<gene>
    <name evidence="2" type="ORF">GA0070611_0248</name>
</gene>
<protein>
    <submittedName>
        <fullName evidence="2">Glycosyltransferase involved in cell wall bisynthesis</fullName>
    </submittedName>
</protein>
<evidence type="ECO:0000313" key="3">
    <source>
        <dbReference type="Proteomes" id="UP000199385"/>
    </source>
</evidence>
<sequence>MVTETRHPLLSVVVPVHGVQAHLHQCLDSILDGLDAADAADVELIAVDDASPDRCGELLRAYAARRPAVRTVTLPSNVGLGLARNAGLDEATGRYVWFVDSDDWLPPGSLAAVLRRLRADEPDVLLLDHLRVHHDGRLETDASSPLLRGVDGCVRLADRPQLLRVQHTAWNKVVRRPFLTELGLRFHPGWYEDIPFSHPLLIAAERIAVLDQVCYRYRQGRPGAITSTRSDRHLDAFDQYDRLFGWLAAARPGDARLHAELFALMVSHLLVVVGNDHRMPPELRRAFFRRVAGHYRRYRPAGGYPRPGGVGGLKHRLVAANSYPAYAALRAAHRIAGRLRPAHPVVVEPVSAGPAAVPAAAPGVLAGRR</sequence>
<dbReference type="InterPro" id="IPR029044">
    <property type="entry name" value="Nucleotide-diphossugar_trans"/>
</dbReference>
<organism evidence="2 3">
    <name type="scientific">Micromonospora auratinigra</name>
    <dbReference type="NCBI Taxonomy" id="261654"/>
    <lineage>
        <taxon>Bacteria</taxon>
        <taxon>Bacillati</taxon>
        <taxon>Actinomycetota</taxon>
        <taxon>Actinomycetes</taxon>
        <taxon>Micromonosporales</taxon>
        <taxon>Micromonosporaceae</taxon>
        <taxon>Micromonospora</taxon>
    </lineage>
</organism>
<dbReference type="Proteomes" id="UP000199385">
    <property type="component" value="Chromosome I"/>
</dbReference>
<dbReference type="RefSeq" id="WP_091672284.1">
    <property type="nucleotide sequence ID" value="NZ_LT594323.1"/>
</dbReference>
<dbReference type="InterPro" id="IPR001173">
    <property type="entry name" value="Glyco_trans_2-like"/>
</dbReference>
<dbReference type="STRING" id="261654.GA0070611_0248"/>
<name>A0A1A8Z177_9ACTN</name>
<dbReference type="EMBL" id="LT594323">
    <property type="protein sequence ID" value="SBT37561.1"/>
    <property type="molecule type" value="Genomic_DNA"/>
</dbReference>
<feature type="domain" description="Glycosyltransferase 2-like" evidence="1">
    <location>
        <begin position="11"/>
        <end position="136"/>
    </location>
</feature>
<accession>A0A1A8Z177</accession>
<reference evidence="3" key="1">
    <citation type="submission" date="2016-06" db="EMBL/GenBank/DDBJ databases">
        <authorList>
            <person name="Varghese N."/>
            <person name="Submissions Spin"/>
        </authorList>
    </citation>
    <scope>NUCLEOTIDE SEQUENCE [LARGE SCALE GENOMIC DNA]</scope>
    <source>
        <strain evidence="3">DSM 44815</strain>
    </source>
</reference>
<dbReference type="PANTHER" id="PTHR22916">
    <property type="entry name" value="GLYCOSYLTRANSFERASE"/>
    <property type="match status" value="1"/>
</dbReference>
<dbReference type="Gene3D" id="3.90.550.10">
    <property type="entry name" value="Spore Coat Polysaccharide Biosynthesis Protein SpsA, Chain A"/>
    <property type="match status" value="1"/>
</dbReference>
<keyword evidence="3" id="KW-1185">Reference proteome</keyword>